<proteinExistence type="inferred from homology"/>
<feature type="compositionally biased region" description="Low complexity" evidence="3">
    <location>
        <begin position="1"/>
        <end position="18"/>
    </location>
</feature>
<dbReference type="InterPro" id="IPR000653">
    <property type="entry name" value="DegT/StrS_aminotransferase"/>
</dbReference>
<dbReference type="InterPro" id="IPR015424">
    <property type="entry name" value="PyrdxlP-dep_Trfase"/>
</dbReference>
<dbReference type="GO" id="GO:0008483">
    <property type="term" value="F:transaminase activity"/>
    <property type="evidence" value="ECO:0007669"/>
    <property type="project" value="TreeGrafter"/>
</dbReference>
<organism evidence="4">
    <name type="scientific">freshwater metagenome</name>
    <dbReference type="NCBI Taxonomy" id="449393"/>
    <lineage>
        <taxon>unclassified sequences</taxon>
        <taxon>metagenomes</taxon>
        <taxon>ecological metagenomes</taxon>
    </lineage>
</organism>
<dbReference type="Pfam" id="PF01041">
    <property type="entry name" value="DegT_DnrJ_EryC1"/>
    <property type="match status" value="1"/>
</dbReference>
<name>A0A6J7F905_9ZZZZ</name>
<accession>A0A6J7F905</accession>
<evidence type="ECO:0000313" key="4">
    <source>
        <dbReference type="EMBL" id="CAB4891897.1"/>
    </source>
</evidence>
<dbReference type="PANTHER" id="PTHR30244:SF36">
    <property type="entry name" value="3-OXO-GLUCOSE-6-PHOSPHATE:GLUTAMATE AMINOTRANSFERASE"/>
    <property type="match status" value="1"/>
</dbReference>
<comment type="similarity">
    <text evidence="2">Belongs to the DegT/DnrJ/EryC1 family.</text>
</comment>
<dbReference type="InterPro" id="IPR015422">
    <property type="entry name" value="PyrdxlP-dep_Trfase_small"/>
</dbReference>
<dbReference type="InterPro" id="IPR015421">
    <property type="entry name" value="PyrdxlP-dep_Trfase_major"/>
</dbReference>
<dbReference type="Gene3D" id="3.90.1150.10">
    <property type="entry name" value="Aspartate Aminotransferase, domain 1"/>
    <property type="match status" value="1"/>
</dbReference>
<evidence type="ECO:0000256" key="2">
    <source>
        <dbReference type="ARBA" id="ARBA00037999"/>
    </source>
</evidence>
<feature type="compositionally biased region" description="Basic and acidic residues" evidence="3">
    <location>
        <begin position="449"/>
        <end position="476"/>
    </location>
</feature>
<feature type="region of interest" description="Disordered" evidence="3">
    <location>
        <begin position="1"/>
        <end position="48"/>
    </location>
</feature>
<gene>
    <name evidence="4" type="ORF">UFOPK3564_00047</name>
</gene>
<dbReference type="Gene3D" id="3.40.640.10">
    <property type="entry name" value="Type I PLP-dependent aspartate aminotransferase-like (Major domain)"/>
    <property type="match status" value="1"/>
</dbReference>
<dbReference type="EMBL" id="CAFBMK010000002">
    <property type="protein sequence ID" value="CAB4891897.1"/>
    <property type="molecule type" value="Genomic_DNA"/>
</dbReference>
<dbReference type="AlphaFoldDB" id="A0A6J7F905"/>
<dbReference type="GO" id="GO:0000271">
    <property type="term" value="P:polysaccharide biosynthetic process"/>
    <property type="evidence" value="ECO:0007669"/>
    <property type="project" value="TreeGrafter"/>
</dbReference>
<feature type="region of interest" description="Disordered" evidence="3">
    <location>
        <begin position="423"/>
        <end position="484"/>
    </location>
</feature>
<dbReference type="CDD" id="cd00616">
    <property type="entry name" value="AHBA_syn"/>
    <property type="match status" value="1"/>
</dbReference>
<evidence type="ECO:0000256" key="3">
    <source>
        <dbReference type="SAM" id="MobiDB-lite"/>
    </source>
</evidence>
<dbReference type="GO" id="GO:0030170">
    <property type="term" value="F:pyridoxal phosphate binding"/>
    <property type="evidence" value="ECO:0007669"/>
    <property type="project" value="TreeGrafter"/>
</dbReference>
<reference evidence="4" key="1">
    <citation type="submission" date="2020-05" db="EMBL/GenBank/DDBJ databases">
        <authorList>
            <person name="Chiriac C."/>
            <person name="Salcher M."/>
            <person name="Ghai R."/>
            <person name="Kavagutti S V."/>
        </authorList>
    </citation>
    <scope>NUCLEOTIDE SEQUENCE</scope>
</reference>
<sequence>MTATTAGTRTTAREGTTTPGPSRATTADGPRDPARPATPGVDRTPPPVRFLDLVPPAALRDELEGALLRVARSGRYLLGPELEAFEHEFAAFAGARHCVAVGSGLDALTLALRARGIGPGDEVLVPGQTFVATWLAVTAAGATVVPVDVAPGTHLMDVDAACAAIGPRTAAIVPVDLYGHPAPHPELRALCDAHGLWLLDDAAQAHGARLHGRPAGSWADAAAWSFYPGKNLGAMGDGGAVTTDDADLARRLRRLRNYGSEQKYVHLEAGANSRLDELQAAVLRVRLRALPAANAHRTAVAAAYGRGLADLAAAGRVGLPVVTAGAEPSHHLHVLRSPHRDALRDALDREGVPTLVHYPTPPARQPAFAGLAAARASLPEADRAAAEVLSLPMGPHLTADEVGRVVAAVCRAVLAVDAGRGAVEGRHRPTGRAVADRRAAVGRSPSGRPDARDPSEEFRLRPADHRDPPDHHERGVRTAAGAPR</sequence>
<evidence type="ECO:0000256" key="1">
    <source>
        <dbReference type="ARBA" id="ARBA00022898"/>
    </source>
</evidence>
<protein>
    <submittedName>
        <fullName evidence="4">Unannotated protein</fullName>
    </submittedName>
</protein>
<dbReference type="SUPFAM" id="SSF53383">
    <property type="entry name" value="PLP-dependent transferases"/>
    <property type="match status" value="1"/>
</dbReference>
<keyword evidence="1" id="KW-0663">Pyridoxal phosphate</keyword>
<dbReference type="PANTHER" id="PTHR30244">
    <property type="entry name" value="TRANSAMINASE"/>
    <property type="match status" value="1"/>
</dbReference>